<organism evidence="1 2">
    <name type="scientific">Streptomyces spinosisporus</name>
    <dbReference type="NCBI Taxonomy" id="2927582"/>
    <lineage>
        <taxon>Bacteria</taxon>
        <taxon>Bacillati</taxon>
        <taxon>Actinomycetota</taxon>
        <taxon>Actinomycetes</taxon>
        <taxon>Kitasatosporales</taxon>
        <taxon>Streptomycetaceae</taxon>
        <taxon>Streptomyces</taxon>
    </lineage>
</organism>
<reference evidence="1" key="1">
    <citation type="submission" date="2022-03" db="EMBL/GenBank/DDBJ databases">
        <title>Streptomyces 7R015 and 7R016 isolated from Barleria lupulina in Thailand.</title>
        <authorList>
            <person name="Kanchanasin P."/>
            <person name="Phongsopitanun W."/>
            <person name="Tanasupawat S."/>
        </authorList>
    </citation>
    <scope>NUCLEOTIDE SEQUENCE</scope>
    <source>
        <strain evidence="1">7R016</strain>
    </source>
</reference>
<gene>
    <name evidence="1" type="ORF">MQN93_04040</name>
</gene>
<dbReference type="EMBL" id="JALDAX010000001">
    <property type="protein sequence ID" value="MCI3238890.1"/>
    <property type="molecule type" value="Genomic_DNA"/>
</dbReference>
<protein>
    <submittedName>
        <fullName evidence="1">Uncharacterized protein</fullName>
    </submittedName>
</protein>
<sequence>MGEVGLGVVASDASLELENFGDGVVELSTLGVPVADDVQRVWVRRESVVGSLELGVERIRDFT</sequence>
<dbReference type="Proteomes" id="UP001165270">
    <property type="component" value="Unassembled WGS sequence"/>
</dbReference>
<evidence type="ECO:0000313" key="1">
    <source>
        <dbReference type="EMBL" id="MCI3238890.1"/>
    </source>
</evidence>
<dbReference type="RefSeq" id="WP_242708311.1">
    <property type="nucleotide sequence ID" value="NZ_JALDAX010000001.1"/>
</dbReference>
<comment type="caution">
    <text evidence="1">The sequence shown here is derived from an EMBL/GenBank/DDBJ whole genome shotgun (WGS) entry which is preliminary data.</text>
</comment>
<name>A0ABS9X9Z2_9ACTN</name>
<accession>A0ABS9X9Z2</accession>
<evidence type="ECO:0000313" key="2">
    <source>
        <dbReference type="Proteomes" id="UP001165270"/>
    </source>
</evidence>
<keyword evidence="2" id="KW-1185">Reference proteome</keyword>
<proteinExistence type="predicted"/>